<protein>
    <submittedName>
        <fullName evidence="4">Uncharacterized tRNA/rRNA methyltransferase Mb0905</fullName>
    </submittedName>
</protein>
<evidence type="ECO:0000313" key="4">
    <source>
        <dbReference type="EMBL" id="CAI8015404.1"/>
    </source>
</evidence>
<reference evidence="4" key="1">
    <citation type="submission" date="2023-03" db="EMBL/GenBank/DDBJ databases">
        <authorList>
            <person name="Steffen K."/>
            <person name="Cardenas P."/>
        </authorList>
    </citation>
    <scope>NUCLEOTIDE SEQUENCE</scope>
</reference>
<dbReference type="InterPro" id="IPR001537">
    <property type="entry name" value="SpoU_MeTrfase"/>
</dbReference>
<dbReference type="CDD" id="cd18095">
    <property type="entry name" value="SpoU-like_rRNA-MTase"/>
    <property type="match status" value="1"/>
</dbReference>
<evidence type="ECO:0000259" key="3">
    <source>
        <dbReference type="Pfam" id="PF00588"/>
    </source>
</evidence>
<dbReference type="Gene3D" id="3.40.1280.10">
    <property type="match status" value="1"/>
</dbReference>
<dbReference type="GO" id="GO:0006396">
    <property type="term" value="P:RNA processing"/>
    <property type="evidence" value="ECO:0007669"/>
    <property type="project" value="InterPro"/>
</dbReference>
<dbReference type="SUPFAM" id="SSF55315">
    <property type="entry name" value="L30e-like"/>
    <property type="match status" value="1"/>
</dbReference>
<dbReference type="Pfam" id="PF00588">
    <property type="entry name" value="SpoU_methylase"/>
    <property type="match status" value="1"/>
</dbReference>
<dbReference type="PANTHER" id="PTHR43191:SF12">
    <property type="entry name" value="RRNA METHYLASE"/>
    <property type="match status" value="1"/>
</dbReference>
<dbReference type="EMBL" id="CASHTH010001442">
    <property type="protein sequence ID" value="CAI8015404.1"/>
    <property type="molecule type" value="Genomic_DNA"/>
</dbReference>
<dbReference type="InterPro" id="IPR029026">
    <property type="entry name" value="tRNA_m1G_MTases_N"/>
</dbReference>
<name>A0AA35RPM8_GEOBA</name>
<dbReference type="Proteomes" id="UP001174909">
    <property type="component" value="Unassembled WGS sequence"/>
</dbReference>
<feature type="domain" description="tRNA/rRNA methyltransferase SpoU type" evidence="3">
    <location>
        <begin position="98"/>
        <end position="242"/>
    </location>
</feature>
<dbReference type="GO" id="GO:0008173">
    <property type="term" value="F:RNA methyltransferase activity"/>
    <property type="evidence" value="ECO:0007669"/>
    <property type="project" value="InterPro"/>
</dbReference>
<dbReference type="PANTHER" id="PTHR43191">
    <property type="entry name" value="RRNA METHYLTRANSFERASE 3"/>
    <property type="match status" value="1"/>
</dbReference>
<organism evidence="4 5">
    <name type="scientific">Geodia barretti</name>
    <name type="common">Barrett's horny sponge</name>
    <dbReference type="NCBI Taxonomy" id="519541"/>
    <lineage>
        <taxon>Eukaryota</taxon>
        <taxon>Metazoa</taxon>
        <taxon>Porifera</taxon>
        <taxon>Demospongiae</taxon>
        <taxon>Heteroscleromorpha</taxon>
        <taxon>Tetractinellida</taxon>
        <taxon>Astrophorina</taxon>
        <taxon>Geodiidae</taxon>
        <taxon>Geodia</taxon>
    </lineage>
</organism>
<dbReference type="InterPro" id="IPR029028">
    <property type="entry name" value="Alpha/beta_knot_MTases"/>
</dbReference>
<keyword evidence="1 4" id="KW-0489">Methyltransferase</keyword>
<dbReference type="SUPFAM" id="SSF75217">
    <property type="entry name" value="alpha/beta knot"/>
    <property type="match status" value="1"/>
</dbReference>
<comment type="caution">
    <text evidence="4">The sequence shown here is derived from an EMBL/GenBank/DDBJ whole genome shotgun (WGS) entry which is preliminary data.</text>
</comment>
<dbReference type="InterPro" id="IPR051259">
    <property type="entry name" value="rRNA_Methyltransferase"/>
</dbReference>
<dbReference type="GO" id="GO:0003723">
    <property type="term" value="F:RNA binding"/>
    <property type="evidence" value="ECO:0007669"/>
    <property type="project" value="InterPro"/>
</dbReference>
<evidence type="ECO:0000256" key="1">
    <source>
        <dbReference type="ARBA" id="ARBA00022603"/>
    </source>
</evidence>
<dbReference type="InterPro" id="IPR029064">
    <property type="entry name" value="Ribosomal_eL30-like_sf"/>
</dbReference>
<sequence length="251" mass="26821">MRDRGLFVAEGRLAVERLLASRFRTRALLVIDGALEGLEPALAAGRGERELDVYVADSAQLRLVTGFRFHRGCLALGERPALGEDDPRLSPVAPGSPLVVLEGVSDPDNVGSIFRNAAAFGAAGIVLSPTCADPLYRKAIRTSMGTTLQLPFRVVRAGEWPGILERIREAGARVVALTPLQPATEIEAFVRRGCEAGVALLFGNEGDGVSRTALDRCDERVRIDIAPAVDSLNVAHAAAIVLQRIRAVSRP</sequence>
<dbReference type="AlphaFoldDB" id="A0AA35RPM8"/>
<keyword evidence="2" id="KW-0808">Transferase</keyword>
<gene>
    <name evidence="4" type="ORF">GBAR_LOCUS9538</name>
</gene>
<proteinExistence type="predicted"/>
<evidence type="ECO:0000313" key="5">
    <source>
        <dbReference type="Proteomes" id="UP001174909"/>
    </source>
</evidence>
<accession>A0AA35RPM8</accession>
<evidence type="ECO:0000256" key="2">
    <source>
        <dbReference type="ARBA" id="ARBA00022679"/>
    </source>
</evidence>
<dbReference type="GO" id="GO:0032259">
    <property type="term" value="P:methylation"/>
    <property type="evidence" value="ECO:0007669"/>
    <property type="project" value="UniProtKB-KW"/>
</dbReference>
<keyword evidence="5" id="KW-1185">Reference proteome</keyword>